<keyword evidence="1" id="KW-1133">Transmembrane helix</keyword>
<keyword evidence="1" id="KW-0472">Membrane</keyword>
<keyword evidence="1" id="KW-0812">Transmembrane</keyword>
<dbReference type="OrthoDB" id="6624493at2759"/>
<reference evidence="3" key="1">
    <citation type="submission" date="2025-08" db="UniProtKB">
        <authorList>
            <consortium name="RefSeq"/>
        </authorList>
    </citation>
    <scope>IDENTIFICATION</scope>
</reference>
<dbReference type="AlphaFoldDB" id="A0A7E5VJK3"/>
<dbReference type="Pfam" id="PF12259">
    <property type="entry name" value="Baculo_F"/>
    <property type="match status" value="1"/>
</dbReference>
<protein>
    <submittedName>
        <fullName evidence="3">Uncharacterized protein LOC113494364</fullName>
    </submittedName>
</protein>
<gene>
    <name evidence="3" type="primary">LOC113494364</name>
</gene>
<sequence length="595" mass="67468">MFITSSTNASGIYFDPIGSLKMIDGFLSVLIPIDISFIQPHIKNLNGVIGTSKFLCKQTALYTDIECLNLHQPLSIRYNDIIRDYDSISHLIESRSKRSAWFGGIGTLFKNLFGTMNEDDAINYSNAIQLIEKDQSKLSELVKQNILVTTSTLSSIEDSVNKISVNEQRLNDAIDDIALFQKNLTLLADKLILKTKFNGMLNLLESSLLTLSFKLEDTVNAIMFSKLNILYPSIISPKQLFIELVNNYRFLADNHQFPLSLTLENIHTLMNVSEIASYYNNNKVVFALKIPLVNSRSYDLYHNIPYPVSVTHDTYTMIIPSTKYLAINRDRSYYSKLDNLSSCKTINNQYYICVNLDTYSCARTPICESDIISKALKSVPSNCKTQFIQGQLDIWQTLSNNTWLYVITNPSKLSIDCKASNTEVIISGTGMINLPPYCIAFYKDSRLIPKYYKTIKVQTIKINFNLVNDSCCNSETLSKLKPQIPVLNLTNINLDSITSRRNLETSRIVNNLDKLIEKPHIVLYGEYYSYVTIIISVIIVIYIFVLFCKFIKSGICHRLLNRQAFKCNTEKAEELTEVAASSSDISAPKIRKSLA</sequence>
<evidence type="ECO:0000256" key="1">
    <source>
        <dbReference type="SAM" id="Phobius"/>
    </source>
</evidence>
<evidence type="ECO:0000313" key="2">
    <source>
        <dbReference type="Proteomes" id="UP000322000"/>
    </source>
</evidence>
<dbReference type="RefSeq" id="XP_026728475.1">
    <property type="nucleotide sequence ID" value="XM_026872674.1"/>
</dbReference>
<proteinExistence type="predicted"/>
<organism evidence="2 3">
    <name type="scientific">Trichoplusia ni</name>
    <name type="common">Cabbage looper</name>
    <dbReference type="NCBI Taxonomy" id="7111"/>
    <lineage>
        <taxon>Eukaryota</taxon>
        <taxon>Metazoa</taxon>
        <taxon>Ecdysozoa</taxon>
        <taxon>Arthropoda</taxon>
        <taxon>Hexapoda</taxon>
        <taxon>Insecta</taxon>
        <taxon>Pterygota</taxon>
        <taxon>Neoptera</taxon>
        <taxon>Endopterygota</taxon>
        <taxon>Lepidoptera</taxon>
        <taxon>Glossata</taxon>
        <taxon>Ditrysia</taxon>
        <taxon>Noctuoidea</taxon>
        <taxon>Noctuidae</taxon>
        <taxon>Plusiinae</taxon>
        <taxon>Trichoplusia</taxon>
    </lineage>
</organism>
<keyword evidence="2" id="KW-1185">Reference proteome</keyword>
<dbReference type="Proteomes" id="UP000322000">
    <property type="component" value="Chromosome 5"/>
</dbReference>
<evidence type="ECO:0000313" key="3">
    <source>
        <dbReference type="RefSeq" id="XP_026728475.1"/>
    </source>
</evidence>
<feature type="transmembrane region" description="Helical" evidence="1">
    <location>
        <begin position="527"/>
        <end position="548"/>
    </location>
</feature>
<dbReference type="InterPro" id="IPR022048">
    <property type="entry name" value="Envelope_fusion-like"/>
</dbReference>
<name>A0A7E5VJK3_TRINI</name>
<dbReference type="InParanoid" id="A0A7E5VJK3"/>
<dbReference type="KEGG" id="tnl:113494364"/>
<dbReference type="GeneID" id="113494364"/>
<accession>A0A7E5VJK3</accession>